<organism evidence="2">
    <name type="scientific">Anaerostipes caccae</name>
    <dbReference type="NCBI Taxonomy" id="105841"/>
    <lineage>
        <taxon>Bacteria</taxon>
        <taxon>Bacillati</taxon>
        <taxon>Bacillota</taxon>
        <taxon>Clostridia</taxon>
        <taxon>Lachnospirales</taxon>
        <taxon>Lachnospiraceae</taxon>
        <taxon>Anaerostipes</taxon>
    </lineage>
</organism>
<protein>
    <submittedName>
        <fullName evidence="2">Thioesterase superfamily protein</fullName>
    </submittedName>
</protein>
<dbReference type="CDD" id="cd03443">
    <property type="entry name" value="PaaI_thioesterase"/>
    <property type="match status" value="1"/>
</dbReference>
<reference evidence="2" key="1">
    <citation type="submission" date="2019-11" db="EMBL/GenBank/DDBJ databases">
        <authorList>
            <person name="Feng L."/>
        </authorList>
    </citation>
    <scope>NUCLEOTIDE SEQUENCE</scope>
    <source>
        <strain evidence="2">AcaccaeLFYP115</strain>
    </source>
</reference>
<dbReference type="EMBL" id="CACRSQ010000002">
    <property type="protein sequence ID" value="VYS76210.1"/>
    <property type="molecule type" value="Genomic_DNA"/>
</dbReference>
<dbReference type="GeneID" id="69468479"/>
<evidence type="ECO:0000259" key="1">
    <source>
        <dbReference type="Pfam" id="PF03061"/>
    </source>
</evidence>
<dbReference type="RefSeq" id="WP_006565612.1">
    <property type="nucleotide sequence ID" value="NZ_BAABRZ010000005.1"/>
</dbReference>
<dbReference type="Pfam" id="PF03061">
    <property type="entry name" value="4HBT"/>
    <property type="match status" value="1"/>
</dbReference>
<accession>A0A6N2R8K7</accession>
<dbReference type="InterPro" id="IPR029069">
    <property type="entry name" value="HotDog_dom_sf"/>
</dbReference>
<name>A0A6N2R8K7_9FIRM</name>
<gene>
    <name evidence="2" type="ORF">ACLFYP115_00295</name>
</gene>
<sequence>MGNRESFEKNMRRRVEAIRHVSDHSIFNELRGKIVDYNYDEKRVTMEYEVGDFHRNGFNIMFGGSLVGMFDITFGTLTSGLGDYDIAPTVQLSTSFLKGVPIGSTVTVKAEAVSTGKTIMNFMGKAYVGDELVGSATGIFKTPRPFKTFR</sequence>
<dbReference type="SUPFAM" id="SSF54637">
    <property type="entry name" value="Thioesterase/thiol ester dehydrase-isomerase"/>
    <property type="match status" value="1"/>
</dbReference>
<dbReference type="Gene3D" id="3.10.129.10">
    <property type="entry name" value="Hotdog Thioesterase"/>
    <property type="match status" value="1"/>
</dbReference>
<evidence type="ECO:0000313" key="2">
    <source>
        <dbReference type="EMBL" id="VYS76210.1"/>
    </source>
</evidence>
<dbReference type="AlphaFoldDB" id="A0A6N2R8K7"/>
<feature type="domain" description="Thioesterase" evidence="1">
    <location>
        <begin position="58"/>
        <end position="131"/>
    </location>
</feature>
<dbReference type="InterPro" id="IPR006683">
    <property type="entry name" value="Thioestr_dom"/>
</dbReference>
<proteinExistence type="predicted"/>